<dbReference type="AlphaFoldDB" id="A0AAD8Q7P6"/>
<organism evidence="1 2">
    <name type="scientific">Colletotrichum navitas</name>
    <dbReference type="NCBI Taxonomy" id="681940"/>
    <lineage>
        <taxon>Eukaryota</taxon>
        <taxon>Fungi</taxon>
        <taxon>Dikarya</taxon>
        <taxon>Ascomycota</taxon>
        <taxon>Pezizomycotina</taxon>
        <taxon>Sordariomycetes</taxon>
        <taxon>Hypocreomycetidae</taxon>
        <taxon>Glomerellales</taxon>
        <taxon>Glomerellaceae</taxon>
        <taxon>Colletotrichum</taxon>
        <taxon>Colletotrichum graminicola species complex</taxon>
    </lineage>
</organism>
<protein>
    <submittedName>
        <fullName evidence="1">Uncharacterized protein</fullName>
    </submittedName>
</protein>
<dbReference type="Proteomes" id="UP001230504">
    <property type="component" value="Unassembled WGS sequence"/>
</dbReference>
<accession>A0AAD8Q7P6</accession>
<feature type="non-terminal residue" evidence="1">
    <location>
        <position position="162"/>
    </location>
</feature>
<dbReference type="GeneID" id="85437573"/>
<comment type="caution">
    <text evidence="1">The sequence shown here is derived from an EMBL/GenBank/DDBJ whole genome shotgun (WGS) entry which is preliminary data.</text>
</comment>
<gene>
    <name evidence="1" type="ORF">LY79DRAFT_494414</name>
</gene>
<keyword evidence="2" id="KW-1185">Reference proteome</keyword>
<evidence type="ECO:0000313" key="1">
    <source>
        <dbReference type="EMBL" id="KAK1596756.1"/>
    </source>
</evidence>
<reference evidence="1" key="1">
    <citation type="submission" date="2021-06" db="EMBL/GenBank/DDBJ databases">
        <title>Comparative genomics, transcriptomics and evolutionary studies reveal genomic signatures of adaptation to plant cell wall in hemibiotrophic fungi.</title>
        <authorList>
            <consortium name="DOE Joint Genome Institute"/>
            <person name="Baroncelli R."/>
            <person name="Diaz J.F."/>
            <person name="Benocci T."/>
            <person name="Peng M."/>
            <person name="Battaglia E."/>
            <person name="Haridas S."/>
            <person name="Andreopoulos W."/>
            <person name="Labutti K."/>
            <person name="Pangilinan J."/>
            <person name="Floch G.L."/>
            <person name="Makela M.R."/>
            <person name="Henrissat B."/>
            <person name="Grigoriev I.V."/>
            <person name="Crouch J.A."/>
            <person name="De Vries R.P."/>
            <person name="Sukno S.A."/>
            <person name="Thon M.R."/>
        </authorList>
    </citation>
    <scope>NUCLEOTIDE SEQUENCE</scope>
    <source>
        <strain evidence="1">CBS 125086</strain>
    </source>
</reference>
<dbReference type="EMBL" id="JAHLJV010000011">
    <property type="protein sequence ID" value="KAK1596756.1"/>
    <property type="molecule type" value="Genomic_DNA"/>
</dbReference>
<feature type="non-terminal residue" evidence="1">
    <location>
        <position position="1"/>
    </location>
</feature>
<name>A0AAD8Q7P6_9PEZI</name>
<evidence type="ECO:0000313" key="2">
    <source>
        <dbReference type="Proteomes" id="UP001230504"/>
    </source>
</evidence>
<dbReference type="RefSeq" id="XP_060417609.1">
    <property type="nucleotide sequence ID" value="XM_060553333.1"/>
</dbReference>
<sequence length="162" mass="18486">EAEKEQRLFSELLGDSRYKPLGRQLDARAHRLIAAIEDVDYAEILFQELCTKDITMITGERGSEEVHEGVEEVIDFCISNIETIRIITTIVDRGRITCPVKVYNRLDASTYKQQRMVMIFDADDSGKIKRLEMRLLGEVEHKTGCVWGGEEAHEELQADNGL</sequence>
<proteinExistence type="predicted"/>